<feature type="transmembrane region" description="Helical" evidence="6">
    <location>
        <begin position="16"/>
        <end position="34"/>
    </location>
</feature>
<evidence type="ECO:0000313" key="8">
    <source>
        <dbReference type="Proteomes" id="UP000245461"/>
    </source>
</evidence>
<dbReference type="GO" id="GO:0016020">
    <property type="term" value="C:membrane"/>
    <property type="evidence" value="ECO:0007669"/>
    <property type="project" value="UniProtKB-SubCell"/>
</dbReference>
<dbReference type="PANTHER" id="PTHR31885:SF6">
    <property type="entry name" value="GH04784P"/>
    <property type="match status" value="1"/>
</dbReference>
<feature type="transmembrane region" description="Helical" evidence="6">
    <location>
        <begin position="210"/>
        <end position="228"/>
    </location>
</feature>
<dbReference type="PANTHER" id="PTHR31885">
    <property type="entry name" value="GH04784P"/>
    <property type="match status" value="1"/>
</dbReference>
<dbReference type="Proteomes" id="UP000245461">
    <property type="component" value="Unassembled WGS sequence"/>
</dbReference>
<dbReference type="OrthoDB" id="7266492at2"/>
<keyword evidence="5 6" id="KW-0472">Membrane</keyword>
<comment type="similarity">
    <text evidence="2">Belongs to the TMEM86 family.</text>
</comment>
<keyword evidence="8" id="KW-1185">Reference proteome</keyword>
<organism evidence="7 8">
    <name type="scientific">Zavarzinia aquatilis</name>
    <dbReference type="NCBI Taxonomy" id="2211142"/>
    <lineage>
        <taxon>Bacteria</taxon>
        <taxon>Pseudomonadati</taxon>
        <taxon>Pseudomonadota</taxon>
        <taxon>Alphaproteobacteria</taxon>
        <taxon>Rhodospirillales</taxon>
        <taxon>Zavarziniaceae</taxon>
        <taxon>Zavarzinia</taxon>
    </lineage>
</organism>
<comment type="subcellular location">
    <subcellularLocation>
        <location evidence="1">Membrane</location>
        <topology evidence="1">Multi-pass membrane protein</topology>
    </subcellularLocation>
</comment>
<keyword evidence="4 6" id="KW-1133">Transmembrane helix</keyword>
<dbReference type="RefSeq" id="WP_109905232.1">
    <property type="nucleotide sequence ID" value="NZ_QGLE01000005.1"/>
</dbReference>
<evidence type="ECO:0000256" key="1">
    <source>
        <dbReference type="ARBA" id="ARBA00004141"/>
    </source>
</evidence>
<evidence type="ECO:0000256" key="3">
    <source>
        <dbReference type="ARBA" id="ARBA00022692"/>
    </source>
</evidence>
<evidence type="ECO:0000256" key="5">
    <source>
        <dbReference type="ARBA" id="ARBA00023136"/>
    </source>
</evidence>
<feature type="transmembrane region" description="Helical" evidence="6">
    <location>
        <begin position="159"/>
        <end position="190"/>
    </location>
</feature>
<evidence type="ECO:0008006" key="9">
    <source>
        <dbReference type="Google" id="ProtNLM"/>
    </source>
</evidence>
<dbReference type="GO" id="GO:0016787">
    <property type="term" value="F:hydrolase activity"/>
    <property type="evidence" value="ECO:0007669"/>
    <property type="project" value="TreeGrafter"/>
</dbReference>
<reference evidence="7 8" key="1">
    <citation type="submission" date="2018-05" db="EMBL/GenBank/DDBJ databases">
        <title>Zavarzinia sp. HR-AS.</title>
        <authorList>
            <person name="Lee Y."/>
            <person name="Jeon C.O."/>
        </authorList>
    </citation>
    <scope>NUCLEOTIDE SEQUENCE [LARGE SCALE GENOMIC DNA]</scope>
    <source>
        <strain evidence="7 8">HR-AS</strain>
    </source>
</reference>
<protein>
    <recommendedName>
        <fullName evidence="9">Lysoplasmalogenase</fullName>
    </recommendedName>
</protein>
<dbReference type="EMBL" id="QGLE01000005">
    <property type="protein sequence ID" value="PWR22732.1"/>
    <property type="molecule type" value="Genomic_DNA"/>
</dbReference>
<comment type="caution">
    <text evidence="7">The sequence shown here is derived from an EMBL/GenBank/DDBJ whole genome shotgun (WGS) entry which is preliminary data.</text>
</comment>
<evidence type="ECO:0000256" key="4">
    <source>
        <dbReference type="ARBA" id="ARBA00022989"/>
    </source>
</evidence>
<accession>A0A317E883</accession>
<feature type="transmembrane region" description="Helical" evidence="6">
    <location>
        <begin position="96"/>
        <end position="118"/>
    </location>
</feature>
<name>A0A317E883_9PROT</name>
<sequence length="230" mass="24521">MLSVPLLGPRGDGLDTLRYGLFVLSLVTSVVYLGRTGGEWYPLMPWLKAVPIGALVLLVAISIPGGPLLGILLVAALALSTAGDVFLALRDEKRWFIFGLGSFLLAHLAYIAIFAWVIGHFGLRAEPLRLVMLVVCVALAFGLFASLRQGLGEMVVPVAVYMSVIVVMVAGALVLPASTVFVALGALLFMGSDAMIAVSRFGSPFAGVHHLIWATYYLGQYFLMVGILRG</sequence>
<gene>
    <name evidence="7" type="ORF">DKG74_09850</name>
</gene>
<feature type="transmembrane region" description="Helical" evidence="6">
    <location>
        <begin position="46"/>
        <end position="63"/>
    </location>
</feature>
<evidence type="ECO:0000313" key="7">
    <source>
        <dbReference type="EMBL" id="PWR22732.1"/>
    </source>
</evidence>
<evidence type="ECO:0000256" key="6">
    <source>
        <dbReference type="SAM" id="Phobius"/>
    </source>
</evidence>
<evidence type="ECO:0000256" key="2">
    <source>
        <dbReference type="ARBA" id="ARBA00007375"/>
    </source>
</evidence>
<dbReference type="InterPro" id="IPR012506">
    <property type="entry name" value="TMEM86B-like"/>
</dbReference>
<keyword evidence="3 6" id="KW-0812">Transmembrane</keyword>
<feature type="transmembrane region" description="Helical" evidence="6">
    <location>
        <begin position="69"/>
        <end position="89"/>
    </location>
</feature>
<proteinExistence type="inferred from homology"/>
<dbReference type="Pfam" id="PF07947">
    <property type="entry name" value="YhhN"/>
    <property type="match status" value="1"/>
</dbReference>
<feature type="transmembrane region" description="Helical" evidence="6">
    <location>
        <begin position="130"/>
        <end position="147"/>
    </location>
</feature>
<dbReference type="AlphaFoldDB" id="A0A317E883"/>